<dbReference type="RefSeq" id="WP_149731120.1">
    <property type="nucleotide sequence ID" value="NZ_FMXB01000003.1"/>
</dbReference>
<evidence type="ECO:0000313" key="2">
    <source>
        <dbReference type="EMBL" id="SDA42853.1"/>
    </source>
</evidence>
<dbReference type="PANTHER" id="PTHR30399">
    <property type="entry name" value="UNCHARACTERIZED PROTEIN YGJP"/>
    <property type="match status" value="1"/>
</dbReference>
<keyword evidence="3" id="KW-1185">Reference proteome</keyword>
<name>A0A1G5VAE6_9EURY</name>
<dbReference type="CDD" id="cd07344">
    <property type="entry name" value="M48_yhfN_like"/>
    <property type="match status" value="1"/>
</dbReference>
<evidence type="ECO:0000259" key="1">
    <source>
        <dbReference type="Pfam" id="PF01863"/>
    </source>
</evidence>
<protein>
    <recommendedName>
        <fullName evidence="1">YgjP-like metallopeptidase domain-containing protein</fullName>
    </recommendedName>
</protein>
<accession>A0A1G5VAE6</accession>
<proteinExistence type="predicted"/>
<sequence>MIVNGIEINVKRKNIKNLYLRVTAPDGEVKVSAPEYVSDEEIINFIESKMDWILKKREEIANTDYVPKLKYVNGEKHYLWGEEYTLQLIENNVKNAFAKDKTIYLPVSKRSKIKSRQKTLEDFYRNELKKEIPQIYNKCIKKVGKSPNEVKIRKMKNWGNCRKNGVITLNLNLAKKPKICLEYVFIHELCHLIEFNHSKNFKKLMDKNCPNWAEIKKILNG</sequence>
<evidence type="ECO:0000313" key="3">
    <source>
        <dbReference type="Proteomes" id="UP000323439"/>
    </source>
</evidence>
<dbReference type="Proteomes" id="UP000323439">
    <property type="component" value="Unassembled WGS sequence"/>
</dbReference>
<dbReference type="InterPro" id="IPR002725">
    <property type="entry name" value="YgjP-like_metallopeptidase"/>
</dbReference>
<dbReference type="InterPro" id="IPR053136">
    <property type="entry name" value="UTP_pyrophosphatase-like"/>
</dbReference>
<dbReference type="Pfam" id="PF01863">
    <property type="entry name" value="YgjP-like"/>
    <property type="match status" value="1"/>
</dbReference>
<reference evidence="2 3" key="1">
    <citation type="submission" date="2016-10" db="EMBL/GenBank/DDBJ databases">
        <authorList>
            <person name="Varghese N."/>
            <person name="Submissions S."/>
        </authorList>
    </citation>
    <scope>NUCLEOTIDE SEQUENCE [LARGE SCALE GENOMIC DNA]</scope>
    <source>
        <strain evidence="2 3">DSM 16643</strain>
    </source>
</reference>
<dbReference type="AlphaFoldDB" id="A0A1G5VAE6"/>
<dbReference type="OrthoDB" id="308128at2157"/>
<dbReference type="Gene3D" id="3.30.2010.10">
    <property type="entry name" value="Metalloproteases ('zincins'), catalytic domain"/>
    <property type="match status" value="1"/>
</dbReference>
<dbReference type="EMBL" id="FMXB01000003">
    <property type="protein sequence ID" value="SDA42853.1"/>
    <property type="molecule type" value="Genomic_DNA"/>
</dbReference>
<feature type="domain" description="YgjP-like metallopeptidase" evidence="1">
    <location>
        <begin position="17"/>
        <end position="220"/>
    </location>
</feature>
<organism evidence="2 3">
    <name type="scientific">Methanobrevibacter millerae</name>
    <dbReference type="NCBI Taxonomy" id="230361"/>
    <lineage>
        <taxon>Archaea</taxon>
        <taxon>Methanobacteriati</taxon>
        <taxon>Methanobacteriota</taxon>
        <taxon>Methanomada group</taxon>
        <taxon>Methanobacteria</taxon>
        <taxon>Methanobacteriales</taxon>
        <taxon>Methanobacteriaceae</taxon>
        <taxon>Methanobrevibacter</taxon>
    </lineage>
</organism>
<dbReference type="PANTHER" id="PTHR30399:SF1">
    <property type="entry name" value="UTP PYROPHOSPHATASE"/>
    <property type="match status" value="1"/>
</dbReference>
<gene>
    <name evidence="2" type="ORF">SAMN02910315_00480</name>
</gene>